<evidence type="ECO:0000256" key="1">
    <source>
        <dbReference type="RuleBase" id="RU004349"/>
    </source>
</evidence>
<keyword evidence="2" id="KW-0472">Membrane</keyword>
<feature type="transmembrane region" description="Helical" evidence="2">
    <location>
        <begin position="95"/>
        <end position="116"/>
    </location>
</feature>
<sequence>PIIFAQAIMFIPISIVGFSSTGEQSGFVAAFMDNTGFWYNFVFAVLIILFTYFYTAITINPTQMSDDLKRNNGFIPGVKPGKSTKDYLDTIMDRITLPGAFFLAVVAIMPAFARIAGVSMEFSQFFGGTSLLILVGVVLDTLQQVESHLLMRHYDGLLKSGRIKGRSGAVGAY</sequence>
<dbReference type="EMBL" id="VWFQ01000294">
    <property type="protein sequence ID" value="KAA4627601.1"/>
    <property type="molecule type" value="Genomic_DNA"/>
</dbReference>
<accession>A0A642BWB0</accession>
<dbReference type="Gene3D" id="1.10.3370.10">
    <property type="entry name" value="SecY subunit domain"/>
    <property type="match status" value="1"/>
</dbReference>
<evidence type="ECO:0000313" key="3">
    <source>
        <dbReference type="EMBL" id="KAA4627601.1"/>
    </source>
</evidence>
<organism evidence="3">
    <name type="scientific">Bacteroides ovatus</name>
    <dbReference type="NCBI Taxonomy" id="28116"/>
    <lineage>
        <taxon>Bacteria</taxon>
        <taxon>Pseudomonadati</taxon>
        <taxon>Bacteroidota</taxon>
        <taxon>Bacteroidia</taxon>
        <taxon>Bacteroidales</taxon>
        <taxon>Bacteroidaceae</taxon>
        <taxon>Bacteroides</taxon>
    </lineage>
</organism>
<name>A0A642BWB0_BACOV</name>
<comment type="similarity">
    <text evidence="1">Belongs to the SecY/SEC61-alpha family.</text>
</comment>
<dbReference type="PANTHER" id="PTHR10906">
    <property type="entry name" value="SECY/SEC61-ALPHA FAMILY MEMBER"/>
    <property type="match status" value="1"/>
</dbReference>
<keyword evidence="2" id="KW-0812">Transmembrane</keyword>
<comment type="caution">
    <text evidence="3">The sequence shown here is derived from an EMBL/GenBank/DDBJ whole genome shotgun (WGS) entry which is preliminary data.</text>
</comment>
<gene>
    <name evidence="3" type="ORF">F3B52_28520</name>
</gene>
<reference evidence="3" key="1">
    <citation type="journal article" date="2019" name="Nat. Med.">
        <title>A library of human gut bacterial isolates paired with longitudinal multiomics data enables mechanistic microbiome research.</title>
        <authorList>
            <person name="Poyet M."/>
            <person name="Groussin M."/>
            <person name="Gibbons S.M."/>
            <person name="Avila-Pacheco J."/>
            <person name="Jiang X."/>
            <person name="Kearney S.M."/>
            <person name="Perrotta A.R."/>
            <person name="Berdy B."/>
            <person name="Zhao S."/>
            <person name="Lieberman T.D."/>
            <person name="Swanson P.K."/>
            <person name="Smith M."/>
            <person name="Roesemann S."/>
            <person name="Alexander J.E."/>
            <person name="Rich S.A."/>
            <person name="Livny J."/>
            <person name="Vlamakis H."/>
            <person name="Clish C."/>
            <person name="Bullock K."/>
            <person name="Deik A."/>
            <person name="Scott J."/>
            <person name="Pierce K.A."/>
            <person name="Xavier R.J."/>
            <person name="Alm E.J."/>
        </authorList>
    </citation>
    <scope>NUCLEOTIDE SEQUENCE</scope>
    <source>
        <strain evidence="3">BIOML-A16</strain>
    </source>
</reference>
<dbReference type="SUPFAM" id="SSF103491">
    <property type="entry name" value="Preprotein translocase SecY subunit"/>
    <property type="match status" value="1"/>
</dbReference>
<dbReference type="GO" id="GO:0016020">
    <property type="term" value="C:membrane"/>
    <property type="evidence" value="ECO:0007669"/>
    <property type="project" value="InterPro"/>
</dbReference>
<feature type="transmembrane region" description="Helical" evidence="2">
    <location>
        <begin position="37"/>
        <end position="59"/>
    </location>
</feature>
<dbReference type="InterPro" id="IPR023201">
    <property type="entry name" value="SecY_dom_sf"/>
</dbReference>
<feature type="transmembrane region" description="Helical" evidence="2">
    <location>
        <begin position="122"/>
        <end position="142"/>
    </location>
</feature>
<evidence type="ECO:0000256" key="2">
    <source>
        <dbReference type="SAM" id="Phobius"/>
    </source>
</evidence>
<keyword evidence="2" id="KW-1133">Transmembrane helix</keyword>
<dbReference type="Pfam" id="PF00344">
    <property type="entry name" value="SecY"/>
    <property type="match status" value="1"/>
</dbReference>
<dbReference type="InterPro" id="IPR002208">
    <property type="entry name" value="SecY/SEC61-alpha"/>
</dbReference>
<dbReference type="PRINTS" id="PR00303">
    <property type="entry name" value="SECYTRNLCASE"/>
</dbReference>
<protein>
    <submittedName>
        <fullName evidence="3">Preprotein translocase subunit SecY</fullName>
    </submittedName>
</protein>
<dbReference type="AlphaFoldDB" id="A0A642BWB0"/>
<feature type="non-terminal residue" evidence="3">
    <location>
        <position position="1"/>
    </location>
</feature>
<dbReference type="GO" id="GO:0015031">
    <property type="term" value="P:protein transport"/>
    <property type="evidence" value="ECO:0007669"/>
    <property type="project" value="InterPro"/>
</dbReference>
<proteinExistence type="inferred from homology"/>